<sequence>MKARPILLLLALAACSRQPESPAKKATPANGLEAAAIEAGVIPDPDSSDITGLYARDTDRVCIVPAASAYRIGVFVDYGDQNCGGSGVVTRAGETLTLDFPIAPGCSFDARFEGDRIAFPGKVPDACAKLCERRASIAALNVDRLSESISEASTLRDAKGKLLCGGAN</sequence>
<evidence type="ECO:0000313" key="1">
    <source>
        <dbReference type="EMBL" id="QNQ11367.1"/>
    </source>
</evidence>
<evidence type="ECO:0000313" key="2">
    <source>
        <dbReference type="Proteomes" id="UP000516148"/>
    </source>
</evidence>
<evidence type="ECO:0008006" key="3">
    <source>
        <dbReference type="Google" id="ProtNLM"/>
    </source>
</evidence>
<keyword evidence="2" id="KW-1185">Reference proteome</keyword>
<proteinExistence type="predicted"/>
<dbReference type="KEGG" id="spap:H3Z74_09615"/>
<organism evidence="1 2">
    <name type="scientific">Sphingomonas alpina</name>
    <dbReference type="NCBI Taxonomy" id="653931"/>
    <lineage>
        <taxon>Bacteria</taxon>
        <taxon>Pseudomonadati</taxon>
        <taxon>Pseudomonadota</taxon>
        <taxon>Alphaproteobacteria</taxon>
        <taxon>Sphingomonadales</taxon>
        <taxon>Sphingomonadaceae</taxon>
        <taxon>Sphingomonas</taxon>
    </lineage>
</organism>
<gene>
    <name evidence="1" type="ORF">H3Z74_09615</name>
</gene>
<dbReference type="AlphaFoldDB" id="A0A7H0LNW4"/>
<dbReference type="EMBL" id="CP061038">
    <property type="protein sequence ID" value="QNQ11367.1"/>
    <property type="molecule type" value="Genomic_DNA"/>
</dbReference>
<dbReference type="PROSITE" id="PS51257">
    <property type="entry name" value="PROKAR_LIPOPROTEIN"/>
    <property type="match status" value="1"/>
</dbReference>
<accession>A0A7H0LNW4</accession>
<reference evidence="1 2" key="1">
    <citation type="submission" date="2020-09" db="EMBL/GenBank/DDBJ databases">
        <title>Sphingomonas sp., a new species isolated from pork steak.</title>
        <authorList>
            <person name="Heidler von Heilborn D."/>
        </authorList>
    </citation>
    <scope>NUCLEOTIDE SEQUENCE [LARGE SCALE GENOMIC DNA]</scope>
    <source>
        <strain evidence="2">S8-3T</strain>
    </source>
</reference>
<dbReference type="RefSeq" id="WP_187763648.1">
    <property type="nucleotide sequence ID" value="NZ_CP061038.1"/>
</dbReference>
<dbReference type="Proteomes" id="UP000516148">
    <property type="component" value="Chromosome"/>
</dbReference>
<name>A0A7H0LNW4_9SPHN</name>
<protein>
    <recommendedName>
        <fullName evidence="3">Lipoprotein</fullName>
    </recommendedName>
</protein>